<dbReference type="KEGG" id="dci:113469327"/>
<dbReference type="GO" id="GO:0098632">
    <property type="term" value="F:cell-cell adhesion mediator activity"/>
    <property type="evidence" value="ECO:0007669"/>
    <property type="project" value="TreeGrafter"/>
</dbReference>
<dbReference type="PANTHER" id="PTHR10075:SF100">
    <property type="entry name" value="FASCICLIN-2"/>
    <property type="match status" value="1"/>
</dbReference>
<dbReference type="Pfam" id="PF13927">
    <property type="entry name" value="Ig_3"/>
    <property type="match status" value="2"/>
</dbReference>
<dbReference type="InterPro" id="IPR007110">
    <property type="entry name" value="Ig-like_dom"/>
</dbReference>
<dbReference type="InterPro" id="IPR036179">
    <property type="entry name" value="Ig-like_dom_sf"/>
</dbReference>
<dbReference type="GO" id="GO:0007411">
    <property type="term" value="P:axon guidance"/>
    <property type="evidence" value="ECO:0007669"/>
    <property type="project" value="TreeGrafter"/>
</dbReference>
<dbReference type="AlphaFoldDB" id="A0A3Q0J2N3"/>
<dbReference type="GO" id="GO:0030424">
    <property type="term" value="C:axon"/>
    <property type="evidence" value="ECO:0007669"/>
    <property type="project" value="TreeGrafter"/>
</dbReference>
<dbReference type="InterPro" id="IPR013783">
    <property type="entry name" value="Ig-like_fold"/>
</dbReference>
<dbReference type="Proteomes" id="UP000079169">
    <property type="component" value="Unplaced"/>
</dbReference>
<dbReference type="PaxDb" id="121845-A0A3Q0J2N3"/>
<dbReference type="SUPFAM" id="SSF48726">
    <property type="entry name" value="Immunoglobulin"/>
    <property type="match status" value="3"/>
</dbReference>
<keyword evidence="6" id="KW-1185">Reference proteome</keyword>
<dbReference type="Gene3D" id="2.60.40.10">
    <property type="entry name" value="Immunoglobulins"/>
    <property type="match status" value="7"/>
</dbReference>
<keyword evidence="3" id="KW-0472">Membrane</keyword>
<dbReference type="GeneID" id="113469327"/>
<dbReference type="GO" id="GO:0007417">
    <property type="term" value="P:central nervous system development"/>
    <property type="evidence" value="ECO:0007669"/>
    <property type="project" value="TreeGrafter"/>
</dbReference>
<protein>
    <submittedName>
        <fullName evidence="7">LOW QUALITY PROTEIN: protein sidekick-1-like</fullName>
    </submittedName>
</protein>
<dbReference type="InterPro" id="IPR003599">
    <property type="entry name" value="Ig_sub"/>
</dbReference>
<feature type="domain" description="Fibronectin type-III" evidence="5">
    <location>
        <begin position="540"/>
        <end position="640"/>
    </location>
</feature>
<dbReference type="CDD" id="cd00063">
    <property type="entry name" value="FN3"/>
    <property type="match status" value="2"/>
</dbReference>
<dbReference type="GO" id="GO:0005886">
    <property type="term" value="C:plasma membrane"/>
    <property type="evidence" value="ECO:0007669"/>
    <property type="project" value="TreeGrafter"/>
</dbReference>
<dbReference type="InterPro" id="IPR003961">
    <property type="entry name" value="FN3_dom"/>
</dbReference>
<dbReference type="InterPro" id="IPR003598">
    <property type="entry name" value="Ig_sub2"/>
</dbReference>
<feature type="transmembrane region" description="Helical" evidence="3">
    <location>
        <begin position="969"/>
        <end position="992"/>
    </location>
</feature>
<accession>A0A3Q0J2N3</accession>
<feature type="domain" description="Ig-like" evidence="4">
    <location>
        <begin position="21"/>
        <end position="111"/>
    </location>
</feature>
<dbReference type="Pfam" id="PF00041">
    <property type="entry name" value="fn3"/>
    <property type="match status" value="1"/>
</dbReference>
<evidence type="ECO:0000256" key="3">
    <source>
        <dbReference type="SAM" id="Phobius"/>
    </source>
</evidence>
<dbReference type="PROSITE" id="PS50853">
    <property type="entry name" value="FN3"/>
    <property type="match status" value="2"/>
</dbReference>
<feature type="domain" description="Ig-like" evidence="4">
    <location>
        <begin position="214"/>
        <end position="311"/>
    </location>
</feature>
<evidence type="ECO:0000259" key="5">
    <source>
        <dbReference type="PROSITE" id="PS50853"/>
    </source>
</evidence>
<dbReference type="PROSITE" id="PS50835">
    <property type="entry name" value="IG_LIKE"/>
    <property type="match status" value="3"/>
</dbReference>
<dbReference type="SMART" id="SM00060">
    <property type="entry name" value="FN3"/>
    <property type="match status" value="3"/>
</dbReference>
<evidence type="ECO:0000259" key="4">
    <source>
        <dbReference type="PROSITE" id="PS50835"/>
    </source>
</evidence>
<dbReference type="GO" id="GO:0070593">
    <property type="term" value="P:dendrite self-avoidance"/>
    <property type="evidence" value="ECO:0007669"/>
    <property type="project" value="TreeGrafter"/>
</dbReference>
<dbReference type="FunFam" id="2.60.40.10:FF:000311">
    <property type="entry name" value="Down syndrome cell adhesion molecule, isoform D"/>
    <property type="match status" value="1"/>
</dbReference>
<dbReference type="FunFam" id="2.60.40.10:FF:000498">
    <property type="entry name" value="Down syndrome cell adhesion molecule, isoform J"/>
    <property type="match status" value="1"/>
</dbReference>
<reference evidence="7" key="1">
    <citation type="submission" date="2025-08" db="UniProtKB">
        <authorList>
            <consortium name="RefSeq"/>
        </authorList>
    </citation>
    <scope>IDENTIFICATION</scope>
</reference>
<sequence length="1201" mass="129876">MFLTPITRLSRVHVILFLVSPRIVPFSFEEPIFAGQSAQVTCLVSEGDAPLQFSWQLSGQEIPKDGGIEIQSLGRRGSNLMIEYAESKHGGNYTCSVSNTAGTVQYTTVLNVHVPPRWILEPSDKAFAQGSDAKVECKADGFPKPQVTWKKAAGNSPGDYKDLRPNNPDVKVEDGTLYINNIQKNNQGYYLCEAVNGIGSGLSAVITISVQAPPEFEIKLRNQTSRRGEPSVLQCEAKGEKPIGILWNMNNKRLDPKSDNRYTIREEILPNGVLSDLSIKRTERGDSALFTCVATNAFGSDDSEIKSQKISSQQMTYEASGLKKKQNYIFYVTASTNIGEGQPSKNVTLSPSNRVPARIASFNDNFTATYTEDIKLPCLTVGVPAPEIIWKRVGRPNLRPAQTYHIRIVAENEIGSSEPSDTVTILTAEEAPSGPPTHIKVEATDQNTLKVSWSPPERDHWNGVIQGYYVGYKETSTDKPFLFETVDFSKEEGKEHHLTLSSLKTYTQYSVVVQALNKLGPGPMSEEVKQYTAEGTPEQPPQDNTCTTLTSQTIRVSWVSPPLITANGVIKGYKVVYGPSDTWYGKNTTCYNTCTTLTSQTIRVSWVSPPLITANGVIKGYKVVYGPSDTWYGDPKTDICTDIRASWVSPPLITANGVIKGYKVVYGPSDTWYGDTSSNKVLELNTIGGKPNASLVTEGKPLPLALNTGDTSSNKVLELNTIGGKPNASLVTEGKPLPLALNTGDTSSNKVLEPNTIGGKPNVSLVTECKPLPLALNTGDTSSNKVLELNTIGGKPNASLVTEGKPLPLALNTGDTSSNKVLELNTIGGKPNASLVTEGKPLPLALNTGDTSSNKVLELNTIGGKPNASLVTEGKPLPLALNTGDTSSNKVLELNTIGGKPNASLVAEGKPLPLAFKIASFNDNFTATYTEDIKLPCLTVGVPAPEIIWKTSDFSPYLPWVPGWIDWNAVVPIGATVIVVFVGLLVVCFAVSRRKGDGQTRLRGTIMPPFKTSDFSPYLPWVPGWIDWNAVVPIGATVIVVFVGLLVVCFAVSRRKGDGQTRLRDDIVYNQSMVGGMNTVDKRHINEELGYIAPPNRKLPPVPGSNYNTCDRIKRGTSISMEDEICPYATFHLLGFREEMDPASKAAAMNFQTFPHQNGGHTGTLGSPPMQANGHLHQRSGSQSMVCGFESLGVGNTGPHG</sequence>
<dbReference type="FunFam" id="2.60.40.10:FF:000719">
    <property type="entry name" value="nephrin isoform X1"/>
    <property type="match status" value="1"/>
</dbReference>
<name>A0A3Q0J2N3_DIACI</name>
<dbReference type="PANTHER" id="PTHR10075">
    <property type="entry name" value="BASIGIN RELATED"/>
    <property type="match status" value="1"/>
</dbReference>
<evidence type="ECO:0000313" key="6">
    <source>
        <dbReference type="Proteomes" id="UP000079169"/>
    </source>
</evidence>
<dbReference type="SMART" id="SM00409">
    <property type="entry name" value="IG"/>
    <property type="match status" value="3"/>
</dbReference>
<dbReference type="Pfam" id="PF07679">
    <property type="entry name" value="I-set"/>
    <property type="match status" value="1"/>
</dbReference>
<gene>
    <name evidence="7" type="primary">LOC113469327</name>
</gene>
<evidence type="ECO:0000313" key="7">
    <source>
        <dbReference type="RefSeq" id="XP_026682734.1"/>
    </source>
</evidence>
<dbReference type="FunFam" id="2.60.40.10:FF:000333">
    <property type="entry name" value="Down syndrome cell adhesion molecule"/>
    <property type="match status" value="1"/>
</dbReference>
<feature type="domain" description="Ig-like" evidence="4">
    <location>
        <begin position="116"/>
        <end position="209"/>
    </location>
</feature>
<evidence type="ECO:0000256" key="1">
    <source>
        <dbReference type="ARBA" id="ARBA00022737"/>
    </source>
</evidence>
<keyword evidence="1" id="KW-0677">Repeat</keyword>
<dbReference type="GO" id="GO:0007156">
    <property type="term" value="P:homophilic cell adhesion via plasma membrane adhesion molecules"/>
    <property type="evidence" value="ECO:0007669"/>
    <property type="project" value="TreeGrafter"/>
</dbReference>
<organism evidence="6 7">
    <name type="scientific">Diaphorina citri</name>
    <name type="common">Asian citrus psyllid</name>
    <dbReference type="NCBI Taxonomy" id="121845"/>
    <lineage>
        <taxon>Eukaryota</taxon>
        <taxon>Metazoa</taxon>
        <taxon>Ecdysozoa</taxon>
        <taxon>Arthropoda</taxon>
        <taxon>Hexapoda</taxon>
        <taxon>Insecta</taxon>
        <taxon>Pterygota</taxon>
        <taxon>Neoptera</taxon>
        <taxon>Paraneoptera</taxon>
        <taxon>Hemiptera</taxon>
        <taxon>Sternorrhyncha</taxon>
        <taxon>Psylloidea</taxon>
        <taxon>Psyllidae</taxon>
        <taxon>Diaphorininae</taxon>
        <taxon>Diaphorina</taxon>
    </lineage>
</organism>
<proteinExistence type="predicted"/>
<dbReference type="SMART" id="SM00408">
    <property type="entry name" value="IGc2"/>
    <property type="match status" value="3"/>
</dbReference>
<feature type="domain" description="Fibronectin type-III" evidence="5">
    <location>
        <begin position="435"/>
        <end position="535"/>
    </location>
</feature>
<evidence type="ECO:0000256" key="2">
    <source>
        <dbReference type="ARBA" id="ARBA00023319"/>
    </source>
</evidence>
<feature type="transmembrane region" description="Helical" evidence="3">
    <location>
        <begin position="1030"/>
        <end position="1052"/>
    </location>
</feature>
<dbReference type="InterPro" id="IPR013098">
    <property type="entry name" value="Ig_I-set"/>
</dbReference>
<keyword evidence="3" id="KW-0812">Transmembrane</keyword>
<dbReference type="RefSeq" id="XP_026682734.1">
    <property type="nucleotide sequence ID" value="XM_026826933.1"/>
</dbReference>
<keyword evidence="3" id="KW-1133">Transmembrane helix</keyword>
<dbReference type="SUPFAM" id="SSF49265">
    <property type="entry name" value="Fibronectin type III"/>
    <property type="match status" value="4"/>
</dbReference>
<dbReference type="STRING" id="121845.A0A3Q0J2N3"/>
<keyword evidence="2" id="KW-0393">Immunoglobulin domain</keyword>
<dbReference type="InterPro" id="IPR036116">
    <property type="entry name" value="FN3_sf"/>
</dbReference>